<dbReference type="SUPFAM" id="SSF52833">
    <property type="entry name" value="Thioredoxin-like"/>
    <property type="match status" value="1"/>
</dbReference>
<dbReference type="Pfam" id="PF00462">
    <property type="entry name" value="Glutaredoxin"/>
    <property type="match status" value="1"/>
</dbReference>
<dbReference type="InterPro" id="IPR036249">
    <property type="entry name" value="Thioredoxin-like_sf"/>
</dbReference>
<dbReference type="RefSeq" id="WP_166130295.1">
    <property type="nucleotide sequence ID" value="NZ_JAANOQ010000007.1"/>
</dbReference>
<keyword evidence="3" id="KW-1185">Reference proteome</keyword>
<feature type="domain" description="Glutaredoxin" evidence="1">
    <location>
        <begin position="45"/>
        <end position="109"/>
    </location>
</feature>
<sequence>MKNIVFLIILLFYIASFSQQNPTVKKKENASPTLKIPVANLNKGVFIMTKKACPRCEESISYFKKNKIVFNELKYDSADDRAKIWNLIKEDKSLPKSITFPIIVINGKVSHSHEDLPKFLKTIK</sequence>
<evidence type="ECO:0000313" key="3">
    <source>
        <dbReference type="Proteomes" id="UP000605990"/>
    </source>
</evidence>
<comment type="caution">
    <text evidence="2">The sequence shown here is derived from an EMBL/GenBank/DDBJ whole genome shotgun (WGS) entry which is preliminary data.</text>
</comment>
<accession>A0ABR7J0U1</accession>
<proteinExistence type="predicted"/>
<dbReference type="Gene3D" id="3.40.30.10">
    <property type="entry name" value="Glutaredoxin"/>
    <property type="match status" value="1"/>
</dbReference>
<reference evidence="2 3" key="1">
    <citation type="submission" date="2020-08" db="EMBL/GenBank/DDBJ databases">
        <title>Description of novel Flavobacterium F-408 isolate.</title>
        <authorList>
            <person name="Saticioglu I.B."/>
            <person name="Duman M."/>
            <person name="Altun S."/>
        </authorList>
    </citation>
    <scope>NUCLEOTIDE SEQUENCE [LARGE SCALE GENOMIC DNA]</scope>
    <source>
        <strain evidence="2 3">F-408</strain>
    </source>
</reference>
<gene>
    <name evidence="2" type="ORF">H8R27_12385</name>
</gene>
<organism evidence="2 3">
    <name type="scientific">Flavobacterium bernardetii</name>
    <dbReference type="NCBI Taxonomy" id="2813823"/>
    <lineage>
        <taxon>Bacteria</taxon>
        <taxon>Pseudomonadati</taxon>
        <taxon>Bacteroidota</taxon>
        <taxon>Flavobacteriia</taxon>
        <taxon>Flavobacteriales</taxon>
        <taxon>Flavobacteriaceae</taxon>
        <taxon>Flavobacterium</taxon>
    </lineage>
</organism>
<name>A0ABR7J0U1_9FLAO</name>
<dbReference type="Proteomes" id="UP000605990">
    <property type="component" value="Unassembled WGS sequence"/>
</dbReference>
<evidence type="ECO:0000313" key="2">
    <source>
        <dbReference type="EMBL" id="MBC5835686.1"/>
    </source>
</evidence>
<protein>
    <recommendedName>
        <fullName evidence="1">Glutaredoxin domain-containing protein</fullName>
    </recommendedName>
</protein>
<dbReference type="InterPro" id="IPR002109">
    <property type="entry name" value="Glutaredoxin"/>
</dbReference>
<dbReference type="EMBL" id="JACRUN010000007">
    <property type="protein sequence ID" value="MBC5835686.1"/>
    <property type="molecule type" value="Genomic_DNA"/>
</dbReference>
<evidence type="ECO:0000259" key="1">
    <source>
        <dbReference type="Pfam" id="PF00462"/>
    </source>
</evidence>